<sequence length="150" mass="15310">MASAKIFLIFLLAALIATPAAFAILVPTLVSTHISGLVFCSVNGNLDVINGLSPQVFPNASVQLRCGATNVISSTITNGSGAFSLAVNTFPLLNCNLVVATPLSTCNATLQSVGRLASSLRLVNITLGSGTGLIRVGLAPTGFILNLNIN</sequence>
<gene>
    <name evidence="3" type="primary">LOC104211093</name>
    <name evidence="4" type="synonym">LOC104211094</name>
    <name evidence="5" type="synonym">LOC104214192</name>
</gene>
<evidence type="ECO:0000313" key="5">
    <source>
        <dbReference type="RefSeq" id="XP_009762136.1"/>
    </source>
</evidence>
<dbReference type="Proteomes" id="UP000189701">
    <property type="component" value="Unplaced"/>
</dbReference>
<name>A0A1U7V818_NICSY</name>
<evidence type="ECO:0000313" key="2">
    <source>
        <dbReference type="Proteomes" id="UP000189701"/>
    </source>
</evidence>
<dbReference type="GeneID" id="104214192"/>
<dbReference type="InterPro" id="IPR040404">
    <property type="entry name" value="Phylloplanin-like"/>
</dbReference>
<evidence type="ECO:0000313" key="4">
    <source>
        <dbReference type="RefSeq" id="XP_009758395.1"/>
    </source>
</evidence>
<dbReference type="eggNOG" id="ENOG502S17U">
    <property type="taxonomic scope" value="Eukaryota"/>
</dbReference>
<keyword evidence="1" id="KW-0732">Signal</keyword>
<reference evidence="2" key="1">
    <citation type="journal article" date="2013" name="Genome Biol.">
        <title>Reference genomes and transcriptomes of Nicotiana sylvestris and Nicotiana tomentosiformis.</title>
        <authorList>
            <person name="Sierro N."/>
            <person name="Battey J.N."/>
            <person name="Ouadi S."/>
            <person name="Bovet L."/>
            <person name="Goepfert S."/>
            <person name="Bakaher N."/>
            <person name="Peitsch M.C."/>
            <person name="Ivanov N.V."/>
        </authorList>
    </citation>
    <scope>NUCLEOTIDE SEQUENCE [LARGE SCALE GENOMIC DNA]</scope>
</reference>
<dbReference type="OrthoDB" id="905355at2759"/>
<dbReference type="PANTHER" id="PTHR34458">
    <property type="entry name" value="POLLEN OLE E 1 ALLERGEN AND EXTENSIN FAMILY PROTEIN-RELATED"/>
    <property type="match status" value="1"/>
</dbReference>
<accession>A0A1U7V818</accession>
<feature type="chain" id="PRO_5010665081" evidence="1">
    <location>
        <begin position="24"/>
        <end position="150"/>
    </location>
</feature>
<dbReference type="AlphaFoldDB" id="A0A1U7V818"/>
<dbReference type="RefSeq" id="XP_009758395.1">
    <property type="nucleotide sequence ID" value="XM_009760093.1"/>
</dbReference>
<organism evidence="2 3">
    <name type="scientific">Nicotiana sylvestris</name>
    <name type="common">Wood tobacco</name>
    <name type="synonym">South American tobacco</name>
    <dbReference type="NCBI Taxonomy" id="4096"/>
    <lineage>
        <taxon>Eukaryota</taxon>
        <taxon>Viridiplantae</taxon>
        <taxon>Streptophyta</taxon>
        <taxon>Embryophyta</taxon>
        <taxon>Tracheophyta</taxon>
        <taxon>Spermatophyta</taxon>
        <taxon>Magnoliopsida</taxon>
        <taxon>eudicotyledons</taxon>
        <taxon>Gunneridae</taxon>
        <taxon>Pentapetalae</taxon>
        <taxon>asterids</taxon>
        <taxon>lamiids</taxon>
        <taxon>Solanales</taxon>
        <taxon>Solanaceae</taxon>
        <taxon>Nicotianoideae</taxon>
        <taxon>Nicotianeae</taxon>
        <taxon>Nicotiana</taxon>
    </lineage>
</organism>
<dbReference type="SMR" id="A0A1U7V818"/>
<feature type="signal peptide" evidence="1">
    <location>
        <begin position="1"/>
        <end position="23"/>
    </location>
</feature>
<reference evidence="3 4" key="2">
    <citation type="submission" date="2025-04" db="UniProtKB">
        <authorList>
            <consortium name="RefSeq"/>
        </authorList>
    </citation>
    <scope>IDENTIFICATION</scope>
    <source>
        <tissue evidence="3 4">Leaf</tissue>
    </source>
</reference>
<dbReference type="RefSeq" id="XP_009758394.1">
    <property type="nucleotide sequence ID" value="XM_009760092.1"/>
</dbReference>
<proteinExistence type="predicted"/>
<keyword evidence="2" id="KW-1185">Reference proteome</keyword>
<evidence type="ECO:0000313" key="3">
    <source>
        <dbReference type="RefSeq" id="XP_009758394.1"/>
    </source>
</evidence>
<dbReference type="KEGG" id="nsy:104214192"/>
<protein>
    <submittedName>
        <fullName evidence="3 4">Phylloplanin</fullName>
    </submittedName>
</protein>
<evidence type="ECO:0000256" key="1">
    <source>
        <dbReference type="SAM" id="SignalP"/>
    </source>
</evidence>
<dbReference type="PANTHER" id="PTHR34458:SF5">
    <property type="entry name" value="POLLEN OLE E 1 ALLERGEN AND EXTENSIN FAMILY PROTEIN"/>
    <property type="match status" value="1"/>
</dbReference>
<dbReference type="RefSeq" id="XP_009762136.1">
    <property type="nucleotide sequence ID" value="XM_009763834.1"/>
</dbReference>